<comment type="pathway">
    <text evidence="9">Protein modification; lipoprotein biosynthesis (signal peptide cleavage).</text>
</comment>
<dbReference type="GO" id="GO:0006508">
    <property type="term" value="P:proteolysis"/>
    <property type="evidence" value="ECO:0007669"/>
    <property type="project" value="UniProtKB-KW"/>
</dbReference>
<feature type="compositionally biased region" description="Low complexity" evidence="11">
    <location>
        <begin position="167"/>
        <end position="195"/>
    </location>
</feature>
<evidence type="ECO:0000256" key="8">
    <source>
        <dbReference type="ARBA" id="ARBA00023136"/>
    </source>
</evidence>
<feature type="transmembrane region" description="Helical" evidence="9">
    <location>
        <begin position="86"/>
        <end position="107"/>
    </location>
</feature>
<name>A0A7W3IS90_9ACTN</name>
<dbReference type="EC" id="3.4.23.36" evidence="9"/>
<evidence type="ECO:0000256" key="3">
    <source>
        <dbReference type="ARBA" id="ARBA00022670"/>
    </source>
</evidence>
<evidence type="ECO:0000256" key="2">
    <source>
        <dbReference type="ARBA" id="ARBA00022475"/>
    </source>
</evidence>
<dbReference type="GO" id="GO:0005886">
    <property type="term" value="C:plasma membrane"/>
    <property type="evidence" value="ECO:0007669"/>
    <property type="project" value="UniProtKB-SubCell"/>
</dbReference>
<keyword evidence="2 9" id="KW-1003">Cell membrane</keyword>
<evidence type="ECO:0000256" key="9">
    <source>
        <dbReference type="HAMAP-Rule" id="MF_00161"/>
    </source>
</evidence>
<keyword evidence="6 9" id="KW-0378">Hydrolase</keyword>
<dbReference type="PANTHER" id="PTHR33695:SF1">
    <property type="entry name" value="LIPOPROTEIN SIGNAL PEPTIDASE"/>
    <property type="match status" value="1"/>
</dbReference>
<reference evidence="12 13" key="1">
    <citation type="submission" date="2020-07" db="EMBL/GenBank/DDBJ databases">
        <title>Sequencing the genomes of 1000 actinobacteria strains.</title>
        <authorList>
            <person name="Klenk H.-P."/>
        </authorList>
    </citation>
    <scope>NUCLEOTIDE SEQUENCE [LARGE SCALE GENOMIC DNA]</scope>
    <source>
        <strain evidence="12 13">DSM 100723</strain>
    </source>
</reference>
<evidence type="ECO:0000256" key="11">
    <source>
        <dbReference type="SAM" id="MobiDB-lite"/>
    </source>
</evidence>
<evidence type="ECO:0000256" key="5">
    <source>
        <dbReference type="ARBA" id="ARBA00022750"/>
    </source>
</evidence>
<dbReference type="Pfam" id="PF01252">
    <property type="entry name" value="Peptidase_A8"/>
    <property type="match status" value="1"/>
</dbReference>
<evidence type="ECO:0000313" key="13">
    <source>
        <dbReference type="Proteomes" id="UP000523079"/>
    </source>
</evidence>
<sequence>MARPLFAVVALAGLGLDVVTKLLAVDLLDPQNPVVLASGLLRLQLIRNSGAAFSLGENVTAVFAVLSLLVLLFVLVRLIPRVAHRGWAVALGLLSAGVAGNLSDRIFREPAPLRGRVVDFLQLPHWPIFNVADMCISSAAVFIVVLAIVKGVGLDGVVHTRQPRPAPAAGAQSPSNQSPSGQGSSGQSPDQQSPSEHTPAEQRSE</sequence>
<proteinExistence type="inferred from homology"/>
<comment type="function">
    <text evidence="9">This protein specifically catalyzes the removal of signal peptides from prolipoproteins.</text>
</comment>
<keyword evidence="3 9" id="KW-0645">Protease</keyword>
<keyword evidence="13" id="KW-1185">Reference proteome</keyword>
<comment type="caution">
    <text evidence="9">Lacks conserved residue(s) required for the propagation of feature annotation.</text>
</comment>
<evidence type="ECO:0000256" key="4">
    <source>
        <dbReference type="ARBA" id="ARBA00022692"/>
    </source>
</evidence>
<gene>
    <name evidence="9" type="primary">lspA</name>
    <name evidence="12" type="ORF">FHX74_001920</name>
</gene>
<keyword evidence="8 9" id="KW-0472">Membrane</keyword>
<feature type="transmembrane region" description="Helical" evidence="9">
    <location>
        <begin position="127"/>
        <end position="149"/>
    </location>
</feature>
<dbReference type="GO" id="GO:0004190">
    <property type="term" value="F:aspartic-type endopeptidase activity"/>
    <property type="evidence" value="ECO:0007669"/>
    <property type="project" value="UniProtKB-UniRule"/>
</dbReference>
<dbReference type="Proteomes" id="UP000523079">
    <property type="component" value="Unassembled WGS sequence"/>
</dbReference>
<dbReference type="InterPro" id="IPR001872">
    <property type="entry name" value="Peptidase_A8"/>
</dbReference>
<accession>A0A7W3IS90</accession>
<organism evidence="12 13">
    <name type="scientific">Microlunatus kandeliicorticis</name>
    <dbReference type="NCBI Taxonomy" id="1759536"/>
    <lineage>
        <taxon>Bacteria</taxon>
        <taxon>Bacillati</taxon>
        <taxon>Actinomycetota</taxon>
        <taxon>Actinomycetes</taxon>
        <taxon>Propionibacteriales</taxon>
        <taxon>Propionibacteriaceae</taxon>
        <taxon>Microlunatus</taxon>
    </lineage>
</organism>
<dbReference type="PANTHER" id="PTHR33695">
    <property type="entry name" value="LIPOPROTEIN SIGNAL PEPTIDASE"/>
    <property type="match status" value="1"/>
</dbReference>
<feature type="region of interest" description="Disordered" evidence="11">
    <location>
        <begin position="161"/>
        <end position="205"/>
    </location>
</feature>
<dbReference type="AlphaFoldDB" id="A0A7W3IS90"/>
<dbReference type="HAMAP" id="MF_00161">
    <property type="entry name" value="LspA"/>
    <property type="match status" value="1"/>
</dbReference>
<comment type="caution">
    <text evidence="12">The sequence shown here is derived from an EMBL/GenBank/DDBJ whole genome shotgun (WGS) entry which is preliminary data.</text>
</comment>
<evidence type="ECO:0000256" key="6">
    <source>
        <dbReference type="ARBA" id="ARBA00022801"/>
    </source>
</evidence>
<dbReference type="UniPathway" id="UPA00665"/>
<keyword evidence="7 9" id="KW-1133">Transmembrane helix</keyword>
<feature type="transmembrane region" description="Helical" evidence="9">
    <location>
        <begin position="59"/>
        <end position="79"/>
    </location>
</feature>
<feature type="active site" evidence="9">
    <location>
        <position position="119"/>
    </location>
</feature>
<keyword evidence="5 9" id="KW-0064">Aspartyl protease</keyword>
<feature type="active site" evidence="9">
    <location>
        <position position="133"/>
    </location>
</feature>
<keyword evidence="4 9" id="KW-0812">Transmembrane</keyword>
<evidence type="ECO:0000256" key="7">
    <source>
        <dbReference type="ARBA" id="ARBA00022989"/>
    </source>
</evidence>
<dbReference type="RefSeq" id="WP_328823735.1">
    <property type="nucleotide sequence ID" value="NZ_JACGWT010000003.1"/>
</dbReference>
<evidence type="ECO:0000256" key="1">
    <source>
        <dbReference type="ARBA" id="ARBA00006139"/>
    </source>
</evidence>
<comment type="catalytic activity">
    <reaction evidence="9">
        <text>Release of signal peptides from bacterial membrane prolipoproteins. Hydrolyzes -Xaa-Yaa-Zaa-|-(S,diacylglyceryl)Cys-, in which Xaa is hydrophobic (preferably Leu), and Yaa (Ala or Ser) and Zaa (Gly or Ala) have small, neutral side chains.</text>
        <dbReference type="EC" id="3.4.23.36"/>
    </reaction>
</comment>
<comment type="similarity">
    <text evidence="1 9 10">Belongs to the peptidase A8 family.</text>
</comment>
<evidence type="ECO:0000313" key="12">
    <source>
        <dbReference type="EMBL" id="MBA8794301.1"/>
    </source>
</evidence>
<comment type="subcellular location">
    <subcellularLocation>
        <location evidence="9">Cell membrane</location>
        <topology evidence="9">Multi-pass membrane protein</topology>
    </subcellularLocation>
</comment>
<dbReference type="EMBL" id="JACGWT010000003">
    <property type="protein sequence ID" value="MBA8794301.1"/>
    <property type="molecule type" value="Genomic_DNA"/>
</dbReference>
<dbReference type="PRINTS" id="PR00781">
    <property type="entry name" value="LIPOSIGPTASE"/>
</dbReference>
<protein>
    <recommendedName>
        <fullName evidence="9">Lipoprotein signal peptidase</fullName>
        <ecNumber evidence="9">3.4.23.36</ecNumber>
    </recommendedName>
    <alternativeName>
        <fullName evidence="9">Prolipoprotein signal peptidase</fullName>
    </alternativeName>
    <alternativeName>
        <fullName evidence="9">Signal peptidase II</fullName>
        <shortName evidence="9">SPase II</shortName>
    </alternativeName>
</protein>
<evidence type="ECO:0000256" key="10">
    <source>
        <dbReference type="RuleBase" id="RU004181"/>
    </source>
</evidence>